<evidence type="ECO:0000313" key="2">
    <source>
        <dbReference type="EMBL" id="XDP99420.1"/>
    </source>
</evidence>
<name>A0AB39M338_9ACTN</name>
<evidence type="ECO:0000256" key="1">
    <source>
        <dbReference type="SAM" id="MobiDB-lite"/>
    </source>
</evidence>
<dbReference type="EMBL" id="CP163431">
    <property type="protein sequence ID" value="XDP99420.1"/>
    <property type="molecule type" value="Genomic_DNA"/>
</dbReference>
<dbReference type="AlphaFoldDB" id="A0AB39M338"/>
<reference evidence="2" key="1">
    <citation type="submission" date="2024-07" db="EMBL/GenBank/DDBJ databases">
        <authorList>
            <person name="Yu S.T."/>
        </authorList>
    </citation>
    <scope>NUCLEOTIDE SEQUENCE</scope>
    <source>
        <strain evidence="2">R08</strain>
    </source>
</reference>
<accession>A0AB39M338</accession>
<dbReference type="RefSeq" id="WP_369186530.1">
    <property type="nucleotide sequence ID" value="NZ_CP163431.1"/>
</dbReference>
<sequence>MRYPLETDIESYDRKHQEHIEAHAPWSPHSLTNREKNPKSPSAFAEGVSDLAQWLRALSVVAVSEDAASVIEYRTTEPNYIIKLFGFEDGRIEATIIDPEPNENGRHKIVTTYDTVTIAKIKAKLKRKEGATDSDWS</sequence>
<feature type="compositionally biased region" description="Basic and acidic residues" evidence="1">
    <location>
        <begin position="13"/>
        <end position="22"/>
    </location>
</feature>
<organism evidence="2">
    <name type="scientific">Streptomyces sp. R08</name>
    <dbReference type="NCBI Taxonomy" id="3238624"/>
    <lineage>
        <taxon>Bacteria</taxon>
        <taxon>Bacillati</taxon>
        <taxon>Actinomycetota</taxon>
        <taxon>Actinomycetes</taxon>
        <taxon>Kitasatosporales</taxon>
        <taxon>Streptomycetaceae</taxon>
        <taxon>Streptomyces</taxon>
    </lineage>
</organism>
<protein>
    <submittedName>
        <fullName evidence="2">Uncharacterized protein</fullName>
    </submittedName>
</protein>
<gene>
    <name evidence="2" type="ORF">AB5J58_04140</name>
</gene>
<feature type="region of interest" description="Disordered" evidence="1">
    <location>
        <begin position="13"/>
        <end position="44"/>
    </location>
</feature>
<proteinExistence type="predicted"/>